<dbReference type="OMA" id="CKERARF"/>
<dbReference type="GO" id="GO:0004416">
    <property type="term" value="F:hydroxyacylglutathione hydrolase activity"/>
    <property type="evidence" value="ECO:0007669"/>
    <property type="project" value="UniProtKB-EC"/>
</dbReference>
<feature type="domain" description="Metallo-beta-lactamase" evidence="10">
    <location>
        <begin position="11"/>
        <end position="174"/>
    </location>
</feature>
<comment type="catalytic activity">
    <reaction evidence="1">
        <text>an S-(2-hydroxyacyl)glutathione + H2O = a 2-hydroxy carboxylate + glutathione + H(+)</text>
        <dbReference type="Rhea" id="RHEA:21864"/>
        <dbReference type="ChEBI" id="CHEBI:15377"/>
        <dbReference type="ChEBI" id="CHEBI:15378"/>
        <dbReference type="ChEBI" id="CHEBI:57925"/>
        <dbReference type="ChEBI" id="CHEBI:58896"/>
        <dbReference type="ChEBI" id="CHEBI:71261"/>
        <dbReference type="EC" id="3.1.2.6"/>
    </reaction>
</comment>
<comment type="pathway">
    <text evidence="3">Secondary metabolite metabolism; methylglyoxal degradation; (R)-lactate from methylglyoxal: step 2/2.</text>
</comment>
<comment type="cofactor">
    <cofactor evidence="2">
        <name>Zn(2+)</name>
        <dbReference type="ChEBI" id="CHEBI:29105"/>
    </cofactor>
</comment>
<comment type="caution">
    <text evidence="11">The sequence shown here is derived from an EMBL/GenBank/DDBJ whole genome shotgun (WGS) entry which is preliminary data.</text>
</comment>
<dbReference type="UniPathway" id="UPA00619">
    <property type="reaction ID" value="UER00676"/>
</dbReference>
<dbReference type="EC" id="3.1.2.6" evidence="5"/>
<protein>
    <recommendedName>
        <fullName evidence="5">hydroxyacylglutathione hydrolase</fullName>
        <ecNumber evidence="5">3.1.2.6</ecNumber>
    </recommendedName>
    <alternativeName>
        <fullName evidence="9">Glyoxalase II</fullName>
    </alternativeName>
</protein>
<organism evidence="11 12">
    <name type="scientific">Coniophora puteana (strain RWD-64-598)</name>
    <name type="common">Brown rot fungus</name>
    <dbReference type="NCBI Taxonomy" id="741705"/>
    <lineage>
        <taxon>Eukaryota</taxon>
        <taxon>Fungi</taxon>
        <taxon>Dikarya</taxon>
        <taxon>Basidiomycota</taxon>
        <taxon>Agaricomycotina</taxon>
        <taxon>Agaricomycetes</taxon>
        <taxon>Agaricomycetidae</taxon>
        <taxon>Boletales</taxon>
        <taxon>Coniophorineae</taxon>
        <taxon>Coniophoraceae</taxon>
        <taxon>Coniophora</taxon>
    </lineage>
</organism>
<evidence type="ECO:0000256" key="6">
    <source>
        <dbReference type="ARBA" id="ARBA00022723"/>
    </source>
</evidence>
<evidence type="ECO:0000256" key="1">
    <source>
        <dbReference type="ARBA" id="ARBA00001623"/>
    </source>
</evidence>
<accession>A0A5M3N261</accession>
<dbReference type="SUPFAM" id="SSF56281">
    <property type="entry name" value="Metallo-hydrolase/oxidoreductase"/>
    <property type="match status" value="1"/>
</dbReference>
<evidence type="ECO:0000256" key="7">
    <source>
        <dbReference type="ARBA" id="ARBA00022801"/>
    </source>
</evidence>
<evidence type="ECO:0000313" key="12">
    <source>
        <dbReference type="Proteomes" id="UP000053558"/>
    </source>
</evidence>
<dbReference type="RefSeq" id="XP_007764304.1">
    <property type="nucleotide sequence ID" value="XM_007766114.1"/>
</dbReference>
<dbReference type="GO" id="GO:0019243">
    <property type="term" value="P:methylglyoxal catabolic process to D-lactate via S-lactoyl-glutathione"/>
    <property type="evidence" value="ECO:0007669"/>
    <property type="project" value="InterPro"/>
</dbReference>
<dbReference type="HAMAP" id="MF_01374">
    <property type="entry name" value="Glyoxalase_2"/>
    <property type="match status" value="1"/>
</dbReference>
<proteinExistence type="inferred from homology"/>
<dbReference type="OrthoDB" id="515692at2759"/>
<dbReference type="Gene3D" id="3.60.15.10">
    <property type="entry name" value="Ribonuclease Z/Hydroxyacylglutathione hydrolase-like"/>
    <property type="match status" value="1"/>
</dbReference>
<keyword evidence="12" id="KW-1185">Reference proteome</keyword>
<dbReference type="EMBL" id="JH711574">
    <property type="protein sequence ID" value="EIW85396.1"/>
    <property type="molecule type" value="Genomic_DNA"/>
</dbReference>
<sequence>MKVEPVLVSADNYAYFVIDETSKEAAVVDPLNFSKVRGAAQELGVSIIACITTHHHPDHSGGNKDFAAAFPDAPIYGGSDKVLAANKIVGDNDSFTISKSLSVKCLATPCHTRDSICYYVTDSSNPSQPGAVFTGDTLFQGGCGRFFEGNGAEMHAALTKLGRLPNETVVYNGHEYTTGNVAFARSVDPENAAIKKLHEMSQQNQATCGLTTIEDEKEFNVFMRLDSDAVKKATGESEPTAVMDKLREMKNSFRA</sequence>
<dbReference type="InterPro" id="IPR036866">
    <property type="entry name" value="RibonucZ/Hydroxyglut_hydro"/>
</dbReference>
<dbReference type="InterPro" id="IPR017782">
    <property type="entry name" value="Hydroxyacylglutathione_Hdrlase"/>
</dbReference>
<dbReference type="InterPro" id="IPR035680">
    <property type="entry name" value="Clx_II_MBL"/>
</dbReference>
<dbReference type="PANTHER" id="PTHR11935:SF94">
    <property type="entry name" value="TENZING NORGAY, ISOFORM C"/>
    <property type="match status" value="1"/>
</dbReference>
<dbReference type="KEGG" id="cput:CONPUDRAFT_80003"/>
<dbReference type="NCBIfam" id="TIGR03413">
    <property type="entry name" value="GSH_gloB"/>
    <property type="match status" value="1"/>
</dbReference>
<keyword evidence="7 11" id="KW-0378">Hydrolase</keyword>
<dbReference type="Pfam" id="PF00753">
    <property type="entry name" value="Lactamase_B"/>
    <property type="match status" value="1"/>
</dbReference>
<gene>
    <name evidence="11" type="ORF">CONPUDRAFT_80003</name>
</gene>
<keyword evidence="8" id="KW-0862">Zinc</keyword>
<evidence type="ECO:0000256" key="8">
    <source>
        <dbReference type="ARBA" id="ARBA00022833"/>
    </source>
</evidence>
<dbReference type="GeneID" id="19210009"/>
<dbReference type="CDD" id="cd07723">
    <property type="entry name" value="hydroxyacylglutathione_hydrolase_MBL-fold"/>
    <property type="match status" value="1"/>
</dbReference>
<dbReference type="InterPro" id="IPR032282">
    <property type="entry name" value="HAGH_C"/>
</dbReference>
<name>A0A5M3N261_CONPW</name>
<dbReference type="AlphaFoldDB" id="A0A5M3N261"/>
<evidence type="ECO:0000313" key="11">
    <source>
        <dbReference type="EMBL" id="EIW85396.1"/>
    </source>
</evidence>
<dbReference type="Proteomes" id="UP000053558">
    <property type="component" value="Unassembled WGS sequence"/>
</dbReference>
<dbReference type="InterPro" id="IPR001279">
    <property type="entry name" value="Metallo-B-lactamas"/>
</dbReference>
<keyword evidence="6" id="KW-0479">Metal-binding</keyword>
<dbReference type="GO" id="GO:0046872">
    <property type="term" value="F:metal ion binding"/>
    <property type="evidence" value="ECO:0007669"/>
    <property type="project" value="UniProtKB-KW"/>
</dbReference>
<evidence type="ECO:0000256" key="4">
    <source>
        <dbReference type="ARBA" id="ARBA00006759"/>
    </source>
</evidence>
<evidence type="ECO:0000256" key="3">
    <source>
        <dbReference type="ARBA" id="ARBA00004963"/>
    </source>
</evidence>
<evidence type="ECO:0000256" key="9">
    <source>
        <dbReference type="ARBA" id="ARBA00031044"/>
    </source>
</evidence>
<evidence type="ECO:0000256" key="2">
    <source>
        <dbReference type="ARBA" id="ARBA00001947"/>
    </source>
</evidence>
<evidence type="ECO:0000256" key="5">
    <source>
        <dbReference type="ARBA" id="ARBA00011917"/>
    </source>
</evidence>
<comment type="similarity">
    <text evidence="4">Belongs to the metallo-beta-lactamase superfamily. Glyoxalase II family.</text>
</comment>
<reference evidence="12" key="1">
    <citation type="journal article" date="2012" name="Science">
        <title>The Paleozoic origin of enzymatic lignin decomposition reconstructed from 31 fungal genomes.</title>
        <authorList>
            <person name="Floudas D."/>
            <person name="Binder M."/>
            <person name="Riley R."/>
            <person name="Barry K."/>
            <person name="Blanchette R.A."/>
            <person name="Henrissat B."/>
            <person name="Martinez A.T."/>
            <person name="Otillar R."/>
            <person name="Spatafora J.W."/>
            <person name="Yadav J.S."/>
            <person name="Aerts A."/>
            <person name="Benoit I."/>
            <person name="Boyd A."/>
            <person name="Carlson A."/>
            <person name="Copeland A."/>
            <person name="Coutinho P.M."/>
            <person name="de Vries R.P."/>
            <person name="Ferreira P."/>
            <person name="Findley K."/>
            <person name="Foster B."/>
            <person name="Gaskell J."/>
            <person name="Glotzer D."/>
            <person name="Gorecki P."/>
            <person name="Heitman J."/>
            <person name="Hesse C."/>
            <person name="Hori C."/>
            <person name="Igarashi K."/>
            <person name="Jurgens J.A."/>
            <person name="Kallen N."/>
            <person name="Kersten P."/>
            <person name="Kohler A."/>
            <person name="Kuees U."/>
            <person name="Kumar T.K.A."/>
            <person name="Kuo A."/>
            <person name="LaButti K."/>
            <person name="Larrondo L.F."/>
            <person name="Lindquist E."/>
            <person name="Ling A."/>
            <person name="Lombard V."/>
            <person name="Lucas S."/>
            <person name="Lundell T."/>
            <person name="Martin R."/>
            <person name="McLaughlin D.J."/>
            <person name="Morgenstern I."/>
            <person name="Morin E."/>
            <person name="Murat C."/>
            <person name="Nagy L.G."/>
            <person name="Nolan M."/>
            <person name="Ohm R.A."/>
            <person name="Patyshakuliyeva A."/>
            <person name="Rokas A."/>
            <person name="Ruiz-Duenas F.J."/>
            <person name="Sabat G."/>
            <person name="Salamov A."/>
            <person name="Samejima M."/>
            <person name="Schmutz J."/>
            <person name="Slot J.C."/>
            <person name="St John F."/>
            <person name="Stenlid J."/>
            <person name="Sun H."/>
            <person name="Sun S."/>
            <person name="Syed K."/>
            <person name="Tsang A."/>
            <person name="Wiebenga A."/>
            <person name="Young D."/>
            <person name="Pisabarro A."/>
            <person name="Eastwood D.C."/>
            <person name="Martin F."/>
            <person name="Cullen D."/>
            <person name="Grigoriev I.V."/>
            <person name="Hibbett D.S."/>
        </authorList>
    </citation>
    <scope>NUCLEOTIDE SEQUENCE [LARGE SCALE GENOMIC DNA]</scope>
    <source>
        <strain evidence="12">RWD-64-598 SS2</strain>
    </source>
</reference>
<dbReference type="SMART" id="SM00849">
    <property type="entry name" value="Lactamase_B"/>
    <property type="match status" value="1"/>
</dbReference>
<dbReference type="PANTHER" id="PTHR11935">
    <property type="entry name" value="BETA LACTAMASE DOMAIN"/>
    <property type="match status" value="1"/>
</dbReference>
<dbReference type="Pfam" id="PF16123">
    <property type="entry name" value="HAGH_C"/>
    <property type="match status" value="1"/>
</dbReference>
<evidence type="ECO:0000259" key="10">
    <source>
        <dbReference type="SMART" id="SM00849"/>
    </source>
</evidence>